<keyword evidence="4" id="KW-0808">Transferase</keyword>
<dbReference type="GO" id="GO:0030288">
    <property type="term" value="C:outer membrane-bounded periplasmic space"/>
    <property type="evidence" value="ECO:0007669"/>
    <property type="project" value="TreeGrafter"/>
</dbReference>
<keyword evidence="7" id="KW-0573">Peptidoglycan synthesis</keyword>
<feature type="transmembrane region" description="Helical" evidence="13">
    <location>
        <begin position="23"/>
        <end position="45"/>
    </location>
</feature>
<comment type="catalytic activity">
    <reaction evidence="11">
        <text>[GlcNAc-(1-&gt;4)-Mur2Ac(oyl-L-Ala-gamma-D-Glu-L-Lys-D-Ala-D-Ala)](n)-di-trans,octa-cis-undecaprenyl diphosphate + beta-D-GlcNAc-(1-&gt;4)-Mur2Ac(oyl-L-Ala-gamma-D-Glu-L-Lys-D-Ala-D-Ala)-di-trans,octa-cis-undecaprenyl diphosphate = [GlcNAc-(1-&gt;4)-Mur2Ac(oyl-L-Ala-gamma-D-Glu-L-Lys-D-Ala-D-Ala)](n+1)-di-trans,octa-cis-undecaprenyl diphosphate + di-trans,octa-cis-undecaprenyl diphosphate + H(+)</text>
        <dbReference type="Rhea" id="RHEA:23708"/>
        <dbReference type="Rhea" id="RHEA-COMP:9602"/>
        <dbReference type="Rhea" id="RHEA-COMP:9603"/>
        <dbReference type="ChEBI" id="CHEBI:15378"/>
        <dbReference type="ChEBI" id="CHEBI:58405"/>
        <dbReference type="ChEBI" id="CHEBI:60033"/>
        <dbReference type="ChEBI" id="CHEBI:78435"/>
        <dbReference type="EC" id="2.4.99.28"/>
    </reaction>
</comment>
<evidence type="ECO:0000256" key="2">
    <source>
        <dbReference type="ARBA" id="ARBA00022670"/>
    </source>
</evidence>
<evidence type="ECO:0000256" key="4">
    <source>
        <dbReference type="ARBA" id="ARBA00022679"/>
    </source>
</evidence>
<dbReference type="InterPro" id="IPR050396">
    <property type="entry name" value="Glycosyltr_51/Transpeptidase"/>
</dbReference>
<dbReference type="SUPFAM" id="SSF56601">
    <property type="entry name" value="beta-lactamase/transpeptidase-like"/>
    <property type="match status" value="1"/>
</dbReference>
<dbReference type="GO" id="GO:0006508">
    <property type="term" value="P:proteolysis"/>
    <property type="evidence" value="ECO:0007669"/>
    <property type="project" value="UniProtKB-KW"/>
</dbReference>
<evidence type="ECO:0000256" key="11">
    <source>
        <dbReference type="ARBA" id="ARBA00049902"/>
    </source>
</evidence>
<evidence type="ECO:0000313" key="16">
    <source>
        <dbReference type="EMBL" id="CAB4769302.1"/>
    </source>
</evidence>
<dbReference type="AlphaFoldDB" id="A0A6J6VAF2"/>
<dbReference type="InterPro" id="IPR023346">
    <property type="entry name" value="Lysozyme-like_dom_sf"/>
</dbReference>
<evidence type="ECO:0000256" key="13">
    <source>
        <dbReference type="SAM" id="Phobius"/>
    </source>
</evidence>
<dbReference type="FunFam" id="1.10.3810.10:FF:000001">
    <property type="entry name" value="Penicillin-binding protein 1A"/>
    <property type="match status" value="1"/>
</dbReference>
<evidence type="ECO:0000256" key="5">
    <source>
        <dbReference type="ARBA" id="ARBA00022801"/>
    </source>
</evidence>
<evidence type="ECO:0000256" key="10">
    <source>
        <dbReference type="ARBA" id="ARBA00044770"/>
    </source>
</evidence>
<evidence type="ECO:0000256" key="1">
    <source>
        <dbReference type="ARBA" id="ARBA00022645"/>
    </source>
</evidence>
<organism evidence="16">
    <name type="scientific">freshwater metagenome</name>
    <dbReference type="NCBI Taxonomy" id="449393"/>
    <lineage>
        <taxon>unclassified sequences</taxon>
        <taxon>metagenomes</taxon>
        <taxon>ecological metagenomes</taxon>
    </lineage>
</organism>
<keyword evidence="5" id="KW-0378">Hydrolase</keyword>
<sequence length="691" mass="73007">MRINYPRSERDGVMRFVPSGRQFLALIGMGFGVLLLVFLVLYALVKVPTPNEFSTAQATVVTYADGKTEIARVADANRTSIPLSDVPLVVQREVLAAEDRDFYEHGGFSASGIARAAWNNIIGGSTQGGSTITQQYAKNAYLTQDRTLTRKAKELVLSIKLSQTRSKERILEDYLNTIYFGRGAYGIEAASQAYFKIPASKLTGTQGAVLASLIRSPAGYAPETNKDRLRGRWNYVLDAMVAKEWITEKSRARQKFPKIAKRGSGNRLEGDNGFLVDMARRELSALGFSEEEVARGGYRITTTFDQKAMNAARTAVEDKGPQTGVKGLRIGIAAVQPGTGAVLAVYGGDDYLTDQFNNATQGIVQAGSTFKPFALAAALENDISLYDRFSGVNGTTFTFPGFAPYRVNNFDGYNAGGSISLLRATESSVNTAYVDLENEITPEAVVDSAIRAGIPGITAGLNAGPTTVLGTSSPHTLDLAAAYATFAARGLQANPYVIASVRNANGGLLYSKRPEVSRAYDADIASQVTYALTQVVQNGSGFAAQGLGRPAAGKTGTTNSNLSAWFVGYTPEIAVAVSMAKSTPTGGLQTLRGTGGMTRVTGGSFPARMWTAMVKAFLKDTPVQQFDGTTFNSGGYSGGGSSSPKSTKSPTATSTTEPTAAPTTKPTAAPTTKAPTPVPTVPPATSPASTP</sequence>
<dbReference type="InterPro" id="IPR001264">
    <property type="entry name" value="Glyco_trans_51"/>
</dbReference>
<keyword evidence="1" id="KW-0121">Carboxypeptidase</keyword>
<feature type="compositionally biased region" description="Low complexity" evidence="12">
    <location>
        <begin position="642"/>
        <end position="675"/>
    </location>
</feature>
<reference evidence="16" key="1">
    <citation type="submission" date="2020-05" db="EMBL/GenBank/DDBJ databases">
        <authorList>
            <person name="Chiriac C."/>
            <person name="Salcher M."/>
            <person name="Ghai R."/>
            <person name="Kavagutti S V."/>
        </authorList>
    </citation>
    <scope>NUCLEOTIDE SEQUENCE</scope>
</reference>
<protein>
    <recommendedName>
        <fullName evidence="10">peptidoglycan glycosyltransferase</fullName>
        <ecNumber evidence="10">2.4.99.28</ecNumber>
    </recommendedName>
</protein>
<dbReference type="Gene3D" id="3.40.710.10">
    <property type="entry name" value="DD-peptidase/beta-lactamase superfamily"/>
    <property type="match status" value="1"/>
</dbReference>
<dbReference type="Pfam" id="PF00912">
    <property type="entry name" value="Transgly"/>
    <property type="match status" value="1"/>
</dbReference>
<accession>A0A6J6VAF2</accession>
<dbReference type="EC" id="2.4.99.28" evidence="10"/>
<evidence type="ECO:0000256" key="3">
    <source>
        <dbReference type="ARBA" id="ARBA00022676"/>
    </source>
</evidence>
<dbReference type="GO" id="GO:0071555">
    <property type="term" value="P:cell wall organization"/>
    <property type="evidence" value="ECO:0007669"/>
    <property type="project" value="UniProtKB-KW"/>
</dbReference>
<dbReference type="SUPFAM" id="SSF53955">
    <property type="entry name" value="Lysozyme-like"/>
    <property type="match status" value="1"/>
</dbReference>
<evidence type="ECO:0000256" key="7">
    <source>
        <dbReference type="ARBA" id="ARBA00022984"/>
    </source>
</evidence>
<dbReference type="GO" id="GO:0008658">
    <property type="term" value="F:penicillin binding"/>
    <property type="evidence" value="ECO:0007669"/>
    <property type="project" value="InterPro"/>
</dbReference>
<dbReference type="InterPro" id="IPR012338">
    <property type="entry name" value="Beta-lactam/transpept-like"/>
</dbReference>
<evidence type="ECO:0000256" key="6">
    <source>
        <dbReference type="ARBA" id="ARBA00022960"/>
    </source>
</evidence>
<dbReference type="GO" id="GO:0009252">
    <property type="term" value="P:peptidoglycan biosynthetic process"/>
    <property type="evidence" value="ECO:0007669"/>
    <property type="project" value="UniProtKB-KW"/>
</dbReference>
<dbReference type="GO" id="GO:0008360">
    <property type="term" value="P:regulation of cell shape"/>
    <property type="evidence" value="ECO:0007669"/>
    <property type="project" value="UniProtKB-KW"/>
</dbReference>
<dbReference type="InterPro" id="IPR036950">
    <property type="entry name" value="PBP_transglycosylase"/>
</dbReference>
<keyword evidence="2" id="KW-0645">Protease</keyword>
<gene>
    <name evidence="16" type="ORF">UFOPK2938_00072</name>
</gene>
<proteinExistence type="predicted"/>
<evidence type="ECO:0000259" key="15">
    <source>
        <dbReference type="Pfam" id="PF00912"/>
    </source>
</evidence>
<dbReference type="Pfam" id="PF00905">
    <property type="entry name" value="Transpeptidase"/>
    <property type="match status" value="1"/>
</dbReference>
<dbReference type="Gene3D" id="1.10.3810.10">
    <property type="entry name" value="Biosynthetic peptidoglycan transglycosylase-like"/>
    <property type="match status" value="1"/>
</dbReference>
<keyword evidence="9" id="KW-0961">Cell wall biogenesis/degradation</keyword>
<evidence type="ECO:0000256" key="12">
    <source>
        <dbReference type="SAM" id="MobiDB-lite"/>
    </source>
</evidence>
<dbReference type="EMBL" id="CAEZZX010000007">
    <property type="protein sequence ID" value="CAB4769302.1"/>
    <property type="molecule type" value="Genomic_DNA"/>
</dbReference>
<keyword evidence="13" id="KW-0472">Membrane</keyword>
<keyword evidence="13" id="KW-1133">Transmembrane helix</keyword>
<evidence type="ECO:0000256" key="8">
    <source>
        <dbReference type="ARBA" id="ARBA00023268"/>
    </source>
</evidence>
<feature type="domain" description="Glycosyl transferase family 51" evidence="15">
    <location>
        <begin position="69"/>
        <end position="240"/>
    </location>
</feature>
<dbReference type="GO" id="GO:0004180">
    <property type="term" value="F:carboxypeptidase activity"/>
    <property type="evidence" value="ECO:0007669"/>
    <property type="project" value="UniProtKB-KW"/>
</dbReference>
<dbReference type="InterPro" id="IPR001460">
    <property type="entry name" value="PCN-bd_Tpept"/>
</dbReference>
<evidence type="ECO:0000256" key="9">
    <source>
        <dbReference type="ARBA" id="ARBA00023316"/>
    </source>
</evidence>
<keyword evidence="3" id="KW-0328">Glycosyltransferase</keyword>
<dbReference type="PANTHER" id="PTHR32282">
    <property type="entry name" value="BINDING PROTEIN TRANSPEPTIDASE, PUTATIVE-RELATED"/>
    <property type="match status" value="1"/>
</dbReference>
<keyword evidence="8" id="KW-0511">Multifunctional enzyme</keyword>
<evidence type="ECO:0000259" key="14">
    <source>
        <dbReference type="Pfam" id="PF00905"/>
    </source>
</evidence>
<dbReference type="GO" id="GO:0008955">
    <property type="term" value="F:peptidoglycan glycosyltransferase activity"/>
    <property type="evidence" value="ECO:0007669"/>
    <property type="project" value="UniProtKB-EC"/>
</dbReference>
<feature type="domain" description="Penicillin-binding protein transpeptidase" evidence="14">
    <location>
        <begin position="332"/>
        <end position="583"/>
    </location>
</feature>
<feature type="compositionally biased region" description="Pro residues" evidence="12">
    <location>
        <begin position="676"/>
        <end position="691"/>
    </location>
</feature>
<feature type="region of interest" description="Disordered" evidence="12">
    <location>
        <begin position="629"/>
        <end position="691"/>
    </location>
</feature>
<name>A0A6J6VAF2_9ZZZZ</name>
<keyword evidence="6" id="KW-0133">Cell shape</keyword>
<keyword evidence="13" id="KW-0812">Transmembrane</keyword>
<dbReference type="PANTHER" id="PTHR32282:SF34">
    <property type="entry name" value="PENICILLIN-BINDING PROTEIN 1A"/>
    <property type="match status" value="1"/>
</dbReference>